<dbReference type="EMBL" id="CP001931">
    <property type="protein sequence ID" value="ADC89948.1"/>
    <property type="molecule type" value="Genomic_DNA"/>
</dbReference>
<dbReference type="Pfam" id="PF02602">
    <property type="entry name" value="HEM4"/>
    <property type="match status" value="1"/>
</dbReference>
<evidence type="ECO:0000313" key="2">
    <source>
        <dbReference type="EMBL" id="ADC89948.1"/>
    </source>
</evidence>
<feature type="domain" description="Tetrapyrrole biosynthesis uroporphyrinogen III synthase" evidence="1">
    <location>
        <begin position="34"/>
        <end position="234"/>
    </location>
</feature>
<dbReference type="InterPro" id="IPR036108">
    <property type="entry name" value="4pyrrol_syn_uPrphyn_synt_sf"/>
</dbReference>
<dbReference type="Proteomes" id="UP000002043">
    <property type="component" value="Chromosome"/>
</dbReference>
<sequence length="250" mass="28525">MKKRAALCGSRKKEEFLKMMAETDIEAYVEEVVTIEYLPAEEVAKKLEEVLSLKPSHFLFTTGEGVQRLFQVAEEYGVLPHLLQLLKNCVILCRGYKTRGVLLKYGLSIAAYSESTSHLLNTLKDDVKIAVQPYGEEIEELKGRAFVLPVYRYKMDTNRMDAFIEKLLKGFYHGVLFTSPYQVRYTFARARDIGMEGYLANVMTDRVLVVAVGHMTAEELYKAGVFRVLKPPKERFPLAVRELLKGLDRG</sequence>
<dbReference type="PANTHER" id="PTHR40082:SF1">
    <property type="entry name" value="BLR5956 PROTEIN"/>
    <property type="match status" value="1"/>
</dbReference>
<organism evidence="2 3">
    <name type="scientific">Thermocrinis albus (strain DSM 14484 / JCM 11386 / HI 11/12)</name>
    <dbReference type="NCBI Taxonomy" id="638303"/>
    <lineage>
        <taxon>Bacteria</taxon>
        <taxon>Pseudomonadati</taxon>
        <taxon>Aquificota</taxon>
        <taxon>Aquificia</taxon>
        <taxon>Aquificales</taxon>
        <taxon>Aquificaceae</taxon>
        <taxon>Thermocrinis</taxon>
    </lineage>
</organism>
<dbReference type="CDD" id="cd06578">
    <property type="entry name" value="HemD"/>
    <property type="match status" value="1"/>
</dbReference>
<dbReference type="Gene3D" id="3.40.50.10090">
    <property type="match status" value="2"/>
</dbReference>
<dbReference type="RefSeq" id="WP_012992354.1">
    <property type="nucleotide sequence ID" value="NC_013894.1"/>
</dbReference>
<protein>
    <submittedName>
        <fullName evidence="2">Uroporphyrinogen III synthase HEM4</fullName>
    </submittedName>
</protein>
<dbReference type="HOGENOM" id="CLU_011276_9_1_0"/>
<dbReference type="OrthoDB" id="14741at2"/>
<gene>
    <name evidence="2" type="ordered locus">Thal_1317</name>
</gene>
<accession>D3SMG8</accession>
<proteinExistence type="predicted"/>
<dbReference type="GO" id="GO:0004852">
    <property type="term" value="F:uroporphyrinogen-III synthase activity"/>
    <property type="evidence" value="ECO:0007669"/>
    <property type="project" value="InterPro"/>
</dbReference>
<keyword evidence="3" id="KW-1185">Reference proteome</keyword>
<dbReference type="InterPro" id="IPR003754">
    <property type="entry name" value="4pyrrol_synth_uPrphyn_synth"/>
</dbReference>
<dbReference type="AlphaFoldDB" id="D3SMG8"/>
<dbReference type="SUPFAM" id="SSF69618">
    <property type="entry name" value="HemD-like"/>
    <property type="match status" value="1"/>
</dbReference>
<evidence type="ECO:0000313" key="3">
    <source>
        <dbReference type="Proteomes" id="UP000002043"/>
    </source>
</evidence>
<dbReference type="GO" id="GO:0006780">
    <property type="term" value="P:uroporphyrinogen III biosynthetic process"/>
    <property type="evidence" value="ECO:0007669"/>
    <property type="project" value="InterPro"/>
</dbReference>
<evidence type="ECO:0000259" key="1">
    <source>
        <dbReference type="Pfam" id="PF02602"/>
    </source>
</evidence>
<dbReference type="PANTHER" id="PTHR40082">
    <property type="entry name" value="BLR5956 PROTEIN"/>
    <property type="match status" value="1"/>
</dbReference>
<name>D3SMG8_THEAH</name>
<reference evidence="3" key="1">
    <citation type="journal article" date="2010" name="Stand. Genomic Sci.">
        <title>Complete genome sequence of Thermocrinis albus type strain (HI 11/12T).</title>
        <authorList>
            <person name="Wirth R."/>
            <person name="Sikorski J."/>
            <person name="Brambilla E."/>
            <person name="Misra M."/>
            <person name="Lapidus A."/>
            <person name="Copeland A."/>
            <person name="Nolan M."/>
            <person name="Lucas S."/>
            <person name="Chen F."/>
            <person name="Tice H."/>
            <person name="Cheng J.F."/>
            <person name="Han C."/>
            <person name="Detter J.C."/>
            <person name="Tapia R."/>
            <person name="Bruce D."/>
            <person name="Goodwin L."/>
            <person name="Pitluck S."/>
            <person name="Pati A."/>
            <person name="Anderson I."/>
            <person name="Ivanova N."/>
            <person name="Mavromatis K."/>
            <person name="Mikhailova N."/>
            <person name="Chen A."/>
            <person name="Palaniappan K."/>
            <person name="Bilek Y."/>
            <person name="Hader T."/>
            <person name="Land M."/>
            <person name="Hauser L."/>
            <person name="Chang Y.J."/>
            <person name="Jeffries C.D."/>
            <person name="Tindall B.J."/>
            <person name="Rohde M."/>
            <person name="Goker M."/>
            <person name="Bristow J."/>
            <person name="Eisen J.A."/>
            <person name="Markowitz V."/>
            <person name="Hugenholtz P."/>
            <person name="Kyrpides N.C."/>
            <person name="Klenk H.P."/>
        </authorList>
    </citation>
    <scope>NUCLEOTIDE SEQUENCE [LARGE SCALE GENOMIC DNA]</scope>
    <source>
        <strain evidence="3">DSM 14484 / JCM 11386 / HI 11/12</strain>
    </source>
</reference>
<dbReference type="STRING" id="638303.Thal_1317"/>
<dbReference type="eggNOG" id="COG1587">
    <property type="taxonomic scope" value="Bacteria"/>
</dbReference>
<dbReference type="KEGG" id="tal:Thal_1317"/>
<dbReference type="InterPro" id="IPR039793">
    <property type="entry name" value="UROS/Hem4"/>
</dbReference>